<evidence type="ECO:0000313" key="1">
    <source>
        <dbReference type="EMBL" id="OCT64442.1"/>
    </source>
</evidence>
<protein>
    <submittedName>
        <fullName evidence="1">Uncharacterized protein</fullName>
    </submittedName>
</protein>
<sequence length="86" mass="9230">MIWRRAKPKATGVKGKGLVLPLSPIPPACSCAGLKLESSRNIGCVLGVHSTPRLCPRHVPLLSTPSSSPCLEHVATKEQLLFTSFR</sequence>
<accession>A0A974H4C6</accession>
<reference evidence="2" key="1">
    <citation type="journal article" date="2016" name="Nature">
        <title>Genome evolution in the allotetraploid frog Xenopus laevis.</title>
        <authorList>
            <person name="Session A.M."/>
            <person name="Uno Y."/>
            <person name="Kwon T."/>
            <person name="Chapman J.A."/>
            <person name="Toyoda A."/>
            <person name="Takahashi S."/>
            <person name="Fukui A."/>
            <person name="Hikosaka A."/>
            <person name="Suzuki A."/>
            <person name="Kondo M."/>
            <person name="van Heeringen S.J."/>
            <person name="Quigley I."/>
            <person name="Heinz S."/>
            <person name="Ogino H."/>
            <person name="Ochi H."/>
            <person name="Hellsten U."/>
            <person name="Lyons J.B."/>
            <person name="Simakov O."/>
            <person name="Putnam N."/>
            <person name="Stites J."/>
            <person name="Kuroki Y."/>
            <person name="Tanaka T."/>
            <person name="Michiue T."/>
            <person name="Watanabe M."/>
            <person name="Bogdanovic O."/>
            <person name="Lister R."/>
            <person name="Georgiou G."/>
            <person name="Paranjpe S.S."/>
            <person name="van Kruijsbergen I."/>
            <person name="Shu S."/>
            <person name="Carlson J."/>
            <person name="Kinoshita T."/>
            <person name="Ohta Y."/>
            <person name="Mawaribuchi S."/>
            <person name="Jenkins J."/>
            <person name="Grimwood J."/>
            <person name="Schmutz J."/>
            <person name="Mitros T."/>
            <person name="Mozaffari S.V."/>
            <person name="Suzuki Y."/>
            <person name="Haramoto Y."/>
            <person name="Yamamoto T.S."/>
            <person name="Takagi C."/>
            <person name="Heald R."/>
            <person name="Miller K."/>
            <person name="Haudenschild C."/>
            <person name="Kitzman J."/>
            <person name="Nakayama T."/>
            <person name="Izutsu Y."/>
            <person name="Robert J."/>
            <person name="Fortriede J."/>
            <person name="Burns K."/>
            <person name="Lotay V."/>
            <person name="Karimi K."/>
            <person name="Yasuoka Y."/>
            <person name="Dichmann D.S."/>
            <person name="Flajnik M.F."/>
            <person name="Houston D.W."/>
            <person name="Shendure J."/>
            <person name="DuPasquier L."/>
            <person name="Vize P.D."/>
            <person name="Zorn A.M."/>
            <person name="Ito M."/>
            <person name="Marcotte E.M."/>
            <person name="Wallingford J.B."/>
            <person name="Ito Y."/>
            <person name="Asashima M."/>
            <person name="Ueno N."/>
            <person name="Matsuda Y."/>
            <person name="Veenstra G.J."/>
            <person name="Fujiyama A."/>
            <person name="Harland R.M."/>
            <person name="Taira M."/>
            <person name="Rokhsar D.S."/>
        </authorList>
    </citation>
    <scope>NUCLEOTIDE SEQUENCE [LARGE SCALE GENOMIC DNA]</scope>
    <source>
        <strain evidence="2">J</strain>
    </source>
</reference>
<name>A0A974H4C6_XENLA</name>
<dbReference type="Proteomes" id="UP000694892">
    <property type="component" value="Chromosome 9_10L"/>
</dbReference>
<evidence type="ECO:0000313" key="2">
    <source>
        <dbReference type="Proteomes" id="UP000694892"/>
    </source>
</evidence>
<gene>
    <name evidence="1" type="ORF">XELAEV_18045542mg</name>
</gene>
<proteinExistence type="predicted"/>
<dbReference type="EMBL" id="CM004482">
    <property type="protein sequence ID" value="OCT64442.1"/>
    <property type="molecule type" value="Genomic_DNA"/>
</dbReference>
<organism evidence="1 2">
    <name type="scientific">Xenopus laevis</name>
    <name type="common">African clawed frog</name>
    <dbReference type="NCBI Taxonomy" id="8355"/>
    <lineage>
        <taxon>Eukaryota</taxon>
        <taxon>Metazoa</taxon>
        <taxon>Chordata</taxon>
        <taxon>Craniata</taxon>
        <taxon>Vertebrata</taxon>
        <taxon>Euteleostomi</taxon>
        <taxon>Amphibia</taxon>
        <taxon>Batrachia</taxon>
        <taxon>Anura</taxon>
        <taxon>Pipoidea</taxon>
        <taxon>Pipidae</taxon>
        <taxon>Xenopodinae</taxon>
        <taxon>Xenopus</taxon>
        <taxon>Xenopus</taxon>
    </lineage>
</organism>
<dbReference type="AlphaFoldDB" id="A0A974H4C6"/>